<evidence type="ECO:0000313" key="2">
    <source>
        <dbReference type="EMBL" id="RTG86018.1"/>
    </source>
</evidence>
<reference evidence="2 3" key="1">
    <citation type="journal article" date="2019" name="PLoS Pathog.">
        <title>Genome sequence of the bovine parasite Schistosoma bovis Tanzania.</title>
        <authorList>
            <person name="Oey H."/>
            <person name="Zakrzewski M."/>
            <person name="Gobert G."/>
            <person name="Gravermann K."/>
            <person name="Stoye J."/>
            <person name="Jones M."/>
            <person name="Mcmanus D."/>
            <person name="Krause L."/>
        </authorList>
    </citation>
    <scope>NUCLEOTIDE SEQUENCE [LARGE SCALE GENOMIC DNA]</scope>
    <source>
        <strain evidence="2 3">TAN1997</strain>
    </source>
</reference>
<evidence type="ECO:0000313" key="3">
    <source>
        <dbReference type="Proteomes" id="UP000290809"/>
    </source>
</evidence>
<dbReference type="STRING" id="6184.A0A430QE71"/>
<dbReference type="Proteomes" id="UP000290809">
    <property type="component" value="Unassembled WGS sequence"/>
</dbReference>
<protein>
    <submittedName>
        <fullName evidence="2">Uncharacterized protein</fullName>
    </submittedName>
</protein>
<feature type="compositionally biased region" description="Polar residues" evidence="1">
    <location>
        <begin position="1"/>
        <end position="17"/>
    </location>
</feature>
<dbReference type="InterPro" id="IPR029412">
    <property type="entry name" value="CEP19"/>
</dbReference>
<dbReference type="Pfam" id="PF14933">
    <property type="entry name" value="CEP19"/>
    <property type="match status" value="1"/>
</dbReference>
<gene>
    <name evidence="2" type="ORF">DC041_0007536</name>
</gene>
<organism evidence="2 3">
    <name type="scientific">Schistosoma bovis</name>
    <name type="common">Blood fluke</name>
    <dbReference type="NCBI Taxonomy" id="6184"/>
    <lineage>
        <taxon>Eukaryota</taxon>
        <taxon>Metazoa</taxon>
        <taxon>Spiralia</taxon>
        <taxon>Lophotrochozoa</taxon>
        <taxon>Platyhelminthes</taxon>
        <taxon>Trematoda</taxon>
        <taxon>Digenea</taxon>
        <taxon>Strigeidida</taxon>
        <taxon>Schistosomatoidea</taxon>
        <taxon>Schistosomatidae</taxon>
        <taxon>Schistosoma</taxon>
    </lineage>
</organism>
<keyword evidence="3" id="KW-1185">Reference proteome</keyword>
<feature type="region of interest" description="Disordered" evidence="1">
    <location>
        <begin position="1"/>
        <end position="21"/>
    </location>
</feature>
<feature type="non-terminal residue" evidence="2">
    <location>
        <position position="1"/>
    </location>
</feature>
<dbReference type="EMBL" id="QMKO01001872">
    <property type="protein sequence ID" value="RTG86018.1"/>
    <property type="molecule type" value="Genomic_DNA"/>
</dbReference>
<evidence type="ECO:0000256" key="1">
    <source>
        <dbReference type="SAM" id="MobiDB-lite"/>
    </source>
</evidence>
<name>A0A430QE71_SCHBO</name>
<sequence length="258" mass="29618">TSTFRQTTHKSSSTTFDALNDHNSNNSNLSITVYLHYTNSQHDGRVSQFIAKVAHLGSLSHRCRGYNNHFSNSKLTQPIIQFTSTFRQTTHKSSSTTFDALNDHNSNNSNLSITVYLHYTNSQHDGRVSQFIAKVAHLGSLSHRCRGYNNHFSNSKLTQPIIQFTQLLRLLTIFKDLCSGMNLEDSLNRRKETDSIRSDEDSNSVDYNVLEGKKTVMNNLSERNEMLPTKHDFTYDEEMDLPEEQIESYSWDSDECEF</sequence>
<comment type="caution">
    <text evidence="2">The sequence shown here is derived from an EMBL/GenBank/DDBJ whole genome shotgun (WGS) entry which is preliminary data.</text>
</comment>
<accession>A0A430QE71</accession>
<proteinExistence type="predicted"/>
<dbReference type="AlphaFoldDB" id="A0A430QE71"/>